<name>A0A1M6K1Q3_PARC5</name>
<gene>
    <name evidence="1" type="ORF">SAMN02745912_00218</name>
</gene>
<keyword evidence="2" id="KW-1185">Reference proteome</keyword>
<dbReference type="Proteomes" id="UP000184465">
    <property type="component" value="Unassembled WGS sequence"/>
</dbReference>
<evidence type="ECO:0000313" key="2">
    <source>
        <dbReference type="Proteomes" id="UP000184465"/>
    </source>
</evidence>
<accession>A0A1M6K1Q3</accession>
<protein>
    <submittedName>
        <fullName evidence="1">Uncharacterized protein</fullName>
    </submittedName>
</protein>
<dbReference type="EMBL" id="FRAG01000002">
    <property type="protein sequence ID" value="SHJ52906.1"/>
    <property type="molecule type" value="Genomic_DNA"/>
</dbReference>
<sequence length="104" mass="11630">MKGYLLLENGSLFEGKIISQTKNILGNVLLDYKGTIKLECQKTGKCGLITNTSNDKAADILLSDINFQSLKSMIEKNNMLQGKIVTDSLPIEYHMYDLKTFIPV</sequence>
<dbReference type="AlphaFoldDB" id="A0A1M6K1Q3"/>
<evidence type="ECO:0000313" key="1">
    <source>
        <dbReference type="EMBL" id="SHJ52906.1"/>
    </source>
</evidence>
<reference evidence="1 2" key="1">
    <citation type="submission" date="2016-11" db="EMBL/GenBank/DDBJ databases">
        <authorList>
            <person name="Jaros S."/>
            <person name="Januszkiewicz K."/>
            <person name="Wedrychowicz H."/>
        </authorList>
    </citation>
    <scope>NUCLEOTIDE SEQUENCE [LARGE SCALE GENOMIC DNA]</scope>
    <source>
        <strain evidence="1 2">DSM 15212</strain>
    </source>
</reference>
<dbReference type="STRING" id="1121301.SAMN02745912_00218"/>
<organism evidence="1 2">
    <name type="scientific">Paramaledivibacter caminithermalis (strain DSM 15212 / CIP 107654 / DViRD3)</name>
    <name type="common">Clostridium caminithermale</name>
    <dbReference type="NCBI Taxonomy" id="1121301"/>
    <lineage>
        <taxon>Bacteria</taxon>
        <taxon>Bacillati</taxon>
        <taxon>Bacillota</taxon>
        <taxon>Clostridia</taxon>
        <taxon>Peptostreptococcales</taxon>
        <taxon>Caminicellaceae</taxon>
        <taxon>Paramaledivibacter</taxon>
    </lineage>
</organism>
<dbReference type="OrthoDB" id="1955576at2"/>
<proteinExistence type="predicted"/>
<dbReference type="RefSeq" id="WP_073146538.1">
    <property type="nucleotide sequence ID" value="NZ_FRAG01000002.1"/>
</dbReference>